<evidence type="ECO:0000259" key="3">
    <source>
        <dbReference type="PROSITE" id="PS51635"/>
    </source>
</evidence>
<name>A0A372LHX0_9BACI</name>
<feature type="short sequence motif" description="GXGXXG" evidence="2">
    <location>
        <begin position="9"/>
        <end position="14"/>
    </location>
</feature>
<comment type="caution">
    <text evidence="4">The sequence shown here is derived from an EMBL/GenBank/DDBJ whole genome shotgun (WGS) entry which is preliminary data.</text>
</comment>
<dbReference type="CDD" id="cd07207">
    <property type="entry name" value="Pat_ExoU_VipD_like"/>
    <property type="match status" value="1"/>
</dbReference>
<dbReference type="InterPro" id="IPR002641">
    <property type="entry name" value="PNPLA_dom"/>
</dbReference>
<feature type="domain" description="PNPLA" evidence="3">
    <location>
        <begin position="5"/>
        <end position="198"/>
    </location>
</feature>
<keyword evidence="2" id="KW-0378">Hydrolase</keyword>
<dbReference type="Proteomes" id="UP000262939">
    <property type="component" value="Unassembled WGS sequence"/>
</dbReference>
<accession>A0A372LHX0</accession>
<dbReference type="InterPro" id="IPR016035">
    <property type="entry name" value="Acyl_Trfase/lysoPLipase"/>
</dbReference>
<dbReference type="PANTHER" id="PTHR46394">
    <property type="entry name" value="ANNEXIN"/>
    <property type="match status" value="1"/>
</dbReference>
<reference evidence="4 5" key="1">
    <citation type="submission" date="2018-08" db="EMBL/GenBank/DDBJ databases">
        <title>Bacillus chawlae sp. nov., Bacillus glennii sp. nov., and Bacillus saganii sp. nov. Isolated from the Vehicle Assembly Building at Kennedy Space Center where the Viking Spacecraft were Assembled.</title>
        <authorList>
            <person name="Seuylemezian A."/>
            <person name="Vaishampayan P."/>
        </authorList>
    </citation>
    <scope>NUCLEOTIDE SEQUENCE [LARGE SCALE GENOMIC DNA]</scope>
    <source>
        <strain evidence="4 5">V44-8</strain>
    </source>
</reference>
<dbReference type="PROSITE" id="PS51635">
    <property type="entry name" value="PNPLA"/>
    <property type="match status" value="1"/>
</dbReference>
<feature type="active site" description="Proton acceptor" evidence="2">
    <location>
        <position position="185"/>
    </location>
</feature>
<feature type="short sequence motif" description="GXSXG" evidence="2">
    <location>
        <begin position="36"/>
        <end position="40"/>
    </location>
</feature>
<dbReference type="RefSeq" id="WP_117321841.1">
    <property type="nucleotide sequence ID" value="NZ_QVTD01000003.1"/>
</dbReference>
<feature type="short sequence motif" description="DGA/G" evidence="2">
    <location>
        <begin position="185"/>
        <end position="187"/>
    </location>
</feature>
<dbReference type="Gene3D" id="3.40.1090.10">
    <property type="entry name" value="Cytosolic phospholipase A2 catalytic domain"/>
    <property type="match status" value="2"/>
</dbReference>
<dbReference type="OrthoDB" id="9770965at2"/>
<dbReference type="PANTHER" id="PTHR46394:SF1">
    <property type="entry name" value="PNPLA DOMAIN-CONTAINING PROTEIN"/>
    <property type="match status" value="1"/>
</dbReference>
<keyword evidence="5" id="KW-1185">Reference proteome</keyword>
<proteinExistence type="predicted"/>
<dbReference type="AlphaFoldDB" id="A0A372LHX0"/>
<dbReference type="Pfam" id="PF01734">
    <property type="entry name" value="Patatin"/>
    <property type="match status" value="1"/>
</dbReference>
<keyword evidence="2" id="KW-0442">Lipid degradation</keyword>
<evidence type="ECO:0000313" key="5">
    <source>
        <dbReference type="Proteomes" id="UP000262939"/>
    </source>
</evidence>
<organism evidence="4 5">
    <name type="scientific">Peribacillus glennii</name>
    <dbReference type="NCBI Taxonomy" id="2303991"/>
    <lineage>
        <taxon>Bacteria</taxon>
        <taxon>Bacillati</taxon>
        <taxon>Bacillota</taxon>
        <taxon>Bacilli</taxon>
        <taxon>Bacillales</taxon>
        <taxon>Bacillaceae</taxon>
        <taxon>Peribacillus</taxon>
    </lineage>
</organism>
<dbReference type="SUPFAM" id="SSF52151">
    <property type="entry name" value="FabD/lysophospholipase-like"/>
    <property type="match status" value="1"/>
</dbReference>
<dbReference type="GO" id="GO:0016042">
    <property type="term" value="P:lipid catabolic process"/>
    <property type="evidence" value="ECO:0007669"/>
    <property type="project" value="UniProtKB-UniRule"/>
</dbReference>
<keyword evidence="1 2" id="KW-0443">Lipid metabolism</keyword>
<evidence type="ECO:0000313" key="4">
    <source>
        <dbReference type="EMBL" id="RFU65669.1"/>
    </source>
</evidence>
<dbReference type="GO" id="GO:0016787">
    <property type="term" value="F:hydrolase activity"/>
    <property type="evidence" value="ECO:0007669"/>
    <property type="project" value="UniProtKB-UniRule"/>
</dbReference>
<gene>
    <name evidence="4" type="ORF">D0466_07300</name>
</gene>
<feature type="active site" description="Nucleophile" evidence="2">
    <location>
        <position position="38"/>
    </location>
</feature>
<sequence>MMIDGVFSGGGIKGFALVGAVQVLEQKGFTFCRTAGTSAGSIIASFTSAGYSGNEMIDILDEMDTTDLLDNRRSYLPIPFAKWLMIYWKLGLYKGDALEKWIGEKLAAKGVYTFSDLPYQALRIIVSDITNGRLVVIPDDLPKYGIDPGSFPVAKAVRMSCSIPYFFEPVKLSVNKDSRAHVFVDGGVLSNFPMWLFDSEHVKKVRPVLGLKLSGGEECKKPHEIDNAIEMFNALFKTMKDAHDSRYISRKHVKNIIFIPMKGVSATEFELTEKNKAVLINEGRKSTEKFLRRWTY</sequence>
<evidence type="ECO:0000256" key="2">
    <source>
        <dbReference type="PROSITE-ProRule" id="PRU01161"/>
    </source>
</evidence>
<dbReference type="InterPro" id="IPR052580">
    <property type="entry name" value="Lipid_Hydrolase"/>
</dbReference>
<evidence type="ECO:0000256" key="1">
    <source>
        <dbReference type="ARBA" id="ARBA00023098"/>
    </source>
</evidence>
<protein>
    <recommendedName>
        <fullName evidence="3">PNPLA domain-containing protein</fullName>
    </recommendedName>
</protein>
<dbReference type="EMBL" id="QVTD01000003">
    <property type="protein sequence ID" value="RFU65669.1"/>
    <property type="molecule type" value="Genomic_DNA"/>
</dbReference>